<evidence type="ECO:0000256" key="4">
    <source>
        <dbReference type="PROSITE-ProRule" id="PRU01161"/>
    </source>
</evidence>
<proteinExistence type="predicted"/>
<dbReference type="PANTHER" id="PTHR14226">
    <property type="entry name" value="NEUROPATHY TARGET ESTERASE/SWISS CHEESE D.MELANOGASTER"/>
    <property type="match status" value="1"/>
</dbReference>
<keyword evidence="2 4" id="KW-0442">Lipid degradation</keyword>
<dbReference type="InterPro" id="IPR050301">
    <property type="entry name" value="NTE"/>
</dbReference>
<gene>
    <name evidence="6" type="ORF">I7X43_05950</name>
</gene>
<feature type="short sequence motif" description="DGA/G" evidence="4">
    <location>
        <begin position="222"/>
        <end position="224"/>
    </location>
</feature>
<evidence type="ECO:0000313" key="7">
    <source>
        <dbReference type="Proteomes" id="UP000620139"/>
    </source>
</evidence>
<dbReference type="EMBL" id="JAEDAL010000002">
    <property type="protein sequence ID" value="MBH9552392.1"/>
    <property type="molecule type" value="Genomic_DNA"/>
</dbReference>
<dbReference type="SUPFAM" id="SSF52151">
    <property type="entry name" value="FabD/lysophospholipase-like"/>
    <property type="match status" value="1"/>
</dbReference>
<feature type="short sequence motif" description="GXGXXG" evidence="4">
    <location>
        <begin position="20"/>
        <end position="25"/>
    </location>
</feature>
<accession>A0A931NCU4</accession>
<evidence type="ECO:0000259" key="5">
    <source>
        <dbReference type="PROSITE" id="PS51635"/>
    </source>
</evidence>
<feature type="active site" description="Nucleophile" evidence="4">
    <location>
        <position position="55"/>
    </location>
</feature>
<dbReference type="GO" id="GO:0016787">
    <property type="term" value="F:hydrolase activity"/>
    <property type="evidence" value="ECO:0007669"/>
    <property type="project" value="UniProtKB-UniRule"/>
</dbReference>
<dbReference type="PANTHER" id="PTHR14226:SF57">
    <property type="entry name" value="BLR7027 PROTEIN"/>
    <property type="match status" value="1"/>
</dbReference>
<dbReference type="PROSITE" id="PS51635">
    <property type="entry name" value="PNPLA"/>
    <property type="match status" value="1"/>
</dbReference>
<reference evidence="6" key="1">
    <citation type="submission" date="2020-12" db="EMBL/GenBank/DDBJ databases">
        <title>The genome sequence of Inhella sp. 4Y17.</title>
        <authorList>
            <person name="Liu Y."/>
        </authorList>
    </citation>
    <scope>NUCLEOTIDE SEQUENCE</scope>
    <source>
        <strain evidence="6">4Y10</strain>
    </source>
</reference>
<evidence type="ECO:0000256" key="1">
    <source>
        <dbReference type="ARBA" id="ARBA00022801"/>
    </source>
</evidence>
<feature type="domain" description="PNPLA" evidence="5">
    <location>
        <begin position="16"/>
        <end position="235"/>
    </location>
</feature>
<dbReference type="Gene3D" id="3.40.1090.10">
    <property type="entry name" value="Cytosolic phospholipase A2 catalytic domain"/>
    <property type="match status" value="2"/>
</dbReference>
<keyword evidence="3 4" id="KW-0443">Lipid metabolism</keyword>
<evidence type="ECO:0000256" key="2">
    <source>
        <dbReference type="ARBA" id="ARBA00022963"/>
    </source>
</evidence>
<evidence type="ECO:0000256" key="3">
    <source>
        <dbReference type="ARBA" id="ARBA00023098"/>
    </source>
</evidence>
<dbReference type="AlphaFoldDB" id="A0A931NCU4"/>
<name>A0A931NCU4_9BURK</name>
<keyword evidence="1 4" id="KW-0378">Hydrolase</keyword>
<dbReference type="RefSeq" id="WP_198100007.1">
    <property type="nucleotide sequence ID" value="NZ_JAEDAL010000002.1"/>
</dbReference>
<organism evidence="6 7">
    <name type="scientific">Inhella gelatinilytica</name>
    <dbReference type="NCBI Taxonomy" id="2795030"/>
    <lineage>
        <taxon>Bacteria</taxon>
        <taxon>Pseudomonadati</taxon>
        <taxon>Pseudomonadota</taxon>
        <taxon>Betaproteobacteria</taxon>
        <taxon>Burkholderiales</taxon>
        <taxon>Sphaerotilaceae</taxon>
        <taxon>Inhella</taxon>
    </lineage>
</organism>
<dbReference type="GO" id="GO:0016042">
    <property type="term" value="P:lipid catabolic process"/>
    <property type="evidence" value="ECO:0007669"/>
    <property type="project" value="UniProtKB-UniRule"/>
</dbReference>
<dbReference type="InterPro" id="IPR016035">
    <property type="entry name" value="Acyl_Trfase/lysoPLipase"/>
</dbReference>
<comment type="caution">
    <text evidence="6">The sequence shown here is derived from an EMBL/GenBank/DDBJ whole genome shotgun (WGS) entry which is preliminary data.</text>
</comment>
<feature type="short sequence motif" description="GXSXG" evidence="4">
    <location>
        <begin position="53"/>
        <end position="57"/>
    </location>
</feature>
<feature type="active site" description="Proton acceptor" evidence="4">
    <location>
        <position position="222"/>
    </location>
</feature>
<dbReference type="Proteomes" id="UP000620139">
    <property type="component" value="Unassembled WGS sequence"/>
</dbReference>
<dbReference type="Pfam" id="PF01734">
    <property type="entry name" value="Patatin"/>
    <property type="match status" value="1"/>
</dbReference>
<evidence type="ECO:0000313" key="6">
    <source>
        <dbReference type="EMBL" id="MBH9552392.1"/>
    </source>
</evidence>
<protein>
    <submittedName>
        <fullName evidence="6">Patatin-like phospholipase family protein</fullName>
    </submittedName>
</protein>
<sequence length="412" mass="45189">MTTRSRRSKPAPRIGLALAGGGPLGAIYEVGALCALEQSIEGLDFADCTSYIGVSAGGIIASCLANGLTPSQLCAGFIENSSAAPDHFDPKVLLHPNWEELSRRLHKLPSLAGEALWRVLVEKRSALGALELLGAALPTGWLNSDQLARQLRDMFQRPGRSDDFRDLKKRLLLVATDLDSGETVAFGRPGWDHVPISRAVQASAALPGLYPPVEIDGHFLVDGALKKTVHASLLLEEGLDLLFMVNPLVPYEVSGGDMHLRAKPRIPKLVDGGMPVVLSQMLRSLIHSRLELGMKAYTKSHPKTDIVFFEPDHRDAELFLANTFSYRHRRELAEHAYQATRADLLHRAPKLAPVLARHGLTLQVDRLMDPTQVLVRVWDTPSHTPTERALLQLDQVLNLLESRIEQSGSLNA</sequence>
<keyword evidence="7" id="KW-1185">Reference proteome</keyword>
<dbReference type="InterPro" id="IPR002641">
    <property type="entry name" value="PNPLA_dom"/>
</dbReference>